<dbReference type="EnsemblMetazoa" id="PPAI000055-RA">
    <property type="protein sequence ID" value="PPAI000055-PA"/>
    <property type="gene ID" value="PPAI000055"/>
</dbReference>
<dbReference type="VEuPathDB" id="VectorBase:PPAPM1_005467"/>
<name>A0A1B0CYI1_PHLPP</name>
<reference evidence="1" key="1">
    <citation type="submission" date="2022-08" db="UniProtKB">
        <authorList>
            <consortium name="EnsemblMetazoa"/>
        </authorList>
    </citation>
    <scope>IDENTIFICATION</scope>
    <source>
        <strain evidence="1">Israel</strain>
    </source>
</reference>
<keyword evidence="2" id="KW-1185">Reference proteome</keyword>
<evidence type="ECO:0000313" key="2">
    <source>
        <dbReference type="Proteomes" id="UP000092462"/>
    </source>
</evidence>
<dbReference type="PROSITE" id="PS51915">
    <property type="entry name" value="ZAD"/>
    <property type="match status" value="1"/>
</dbReference>
<dbReference type="Gene3D" id="3.40.1800.20">
    <property type="match status" value="1"/>
</dbReference>
<dbReference type="InterPro" id="IPR012934">
    <property type="entry name" value="Znf_AD"/>
</dbReference>
<dbReference type="SMART" id="SM00868">
    <property type="entry name" value="zf-AD"/>
    <property type="match status" value="1"/>
</dbReference>
<dbReference type="GO" id="GO:0005634">
    <property type="term" value="C:nucleus"/>
    <property type="evidence" value="ECO:0007669"/>
    <property type="project" value="InterPro"/>
</dbReference>
<dbReference type="VEuPathDB" id="VectorBase:PPAI000055"/>
<organism evidence="1 2">
    <name type="scientific">Phlebotomus papatasi</name>
    <name type="common">Sandfly</name>
    <dbReference type="NCBI Taxonomy" id="29031"/>
    <lineage>
        <taxon>Eukaryota</taxon>
        <taxon>Metazoa</taxon>
        <taxon>Ecdysozoa</taxon>
        <taxon>Arthropoda</taxon>
        <taxon>Hexapoda</taxon>
        <taxon>Insecta</taxon>
        <taxon>Pterygota</taxon>
        <taxon>Neoptera</taxon>
        <taxon>Endopterygota</taxon>
        <taxon>Diptera</taxon>
        <taxon>Nematocera</taxon>
        <taxon>Psychodoidea</taxon>
        <taxon>Psychodidae</taxon>
        <taxon>Phlebotomus</taxon>
        <taxon>Phlebotomus</taxon>
    </lineage>
</organism>
<dbReference type="EMBL" id="AJVK01000249">
    <property type="status" value="NOT_ANNOTATED_CDS"/>
    <property type="molecule type" value="Genomic_DNA"/>
</dbReference>
<dbReference type="EMBL" id="AJVK01000248">
    <property type="status" value="NOT_ANNOTATED_CDS"/>
    <property type="molecule type" value="Genomic_DNA"/>
</dbReference>
<dbReference type="Pfam" id="PF07776">
    <property type="entry name" value="zf-AD"/>
    <property type="match status" value="1"/>
</dbReference>
<dbReference type="GO" id="GO:0008270">
    <property type="term" value="F:zinc ion binding"/>
    <property type="evidence" value="ECO:0007669"/>
    <property type="project" value="UniProtKB-UniRule"/>
</dbReference>
<accession>A0A1B0CYI1</accession>
<protein>
    <submittedName>
        <fullName evidence="1">Uncharacterized protein</fullName>
    </submittedName>
</protein>
<sequence length="122" mass="14185">MPGNWQNWCRFCAKSDFTEEDNAYEVESFENQLQIINNCFKISLRPLAGIRPLVCGECCGFLAKLGSFRDRCVKTDEMFRDIMQSSIQDLDLQSIRLKHQIDQEKIQFKAEIAEIVDDDLNN</sequence>
<dbReference type="AlphaFoldDB" id="A0A1B0CYI1"/>
<dbReference type="Proteomes" id="UP000092462">
    <property type="component" value="Unassembled WGS sequence"/>
</dbReference>
<proteinExistence type="predicted"/>
<dbReference type="SUPFAM" id="SSF57716">
    <property type="entry name" value="Glucocorticoid receptor-like (DNA-binding domain)"/>
    <property type="match status" value="1"/>
</dbReference>
<evidence type="ECO:0000313" key="1">
    <source>
        <dbReference type="EnsemblMetazoa" id="PPAI000055-PA"/>
    </source>
</evidence>